<evidence type="ECO:0000313" key="3">
    <source>
        <dbReference type="Proteomes" id="UP000487882"/>
    </source>
</evidence>
<protein>
    <submittedName>
        <fullName evidence="2">Alpha/beta hydrolase</fullName>
    </submittedName>
</protein>
<organism evidence="2 3">
    <name type="scientific">Bifidobacterium canis</name>
    <dbReference type="NCBI Taxonomy" id="2610880"/>
    <lineage>
        <taxon>Bacteria</taxon>
        <taxon>Bacillati</taxon>
        <taxon>Actinomycetota</taxon>
        <taxon>Actinomycetes</taxon>
        <taxon>Bifidobacteriales</taxon>
        <taxon>Bifidobacteriaceae</taxon>
        <taxon>Bifidobacterium</taxon>
    </lineage>
</organism>
<comment type="caution">
    <text evidence="2">The sequence shown here is derived from an EMBL/GenBank/DDBJ whole genome shotgun (WGS) entry which is preliminary data.</text>
</comment>
<dbReference type="InterPro" id="IPR012908">
    <property type="entry name" value="PGAP1-ab_dom-like"/>
</dbReference>
<keyword evidence="3" id="KW-1185">Reference proteome</keyword>
<accession>A0A7K1J590</accession>
<dbReference type="InterPro" id="IPR029058">
    <property type="entry name" value="AB_hydrolase_fold"/>
</dbReference>
<dbReference type="GO" id="GO:0016788">
    <property type="term" value="F:hydrolase activity, acting on ester bonds"/>
    <property type="evidence" value="ECO:0007669"/>
    <property type="project" value="InterPro"/>
</dbReference>
<dbReference type="Pfam" id="PF07819">
    <property type="entry name" value="PGAP1"/>
    <property type="match status" value="1"/>
</dbReference>
<gene>
    <name evidence="2" type="ORF">GSD1FS_1062</name>
</gene>
<keyword evidence="2" id="KW-0378">Hydrolase</keyword>
<feature type="domain" description="GPI inositol-deacylase PGAP1-like alpha/beta" evidence="1">
    <location>
        <begin position="335"/>
        <end position="389"/>
    </location>
</feature>
<dbReference type="SUPFAM" id="SSF53474">
    <property type="entry name" value="alpha/beta-Hydrolases"/>
    <property type="match status" value="1"/>
</dbReference>
<proteinExistence type="predicted"/>
<dbReference type="Proteomes" id="UP000487882">
    <property type="component" value="Unassembled WGS sequence"/>
</dbReference>
<dbReference type="EMBL" id="WNLP01000004">
    <property type="protein sequence ID" value="MUH59721.1"/>
    <property type="molecule type" value="Genomic_DNA"/>
</dbReference>
<evidence type="ECO:0000313" key="2">
    <source>
        <dbReference type="EMBL" id="MUH59721.1"/>
    </source>
</evidence>
<reference evidence="2 3" key="1">
    <citation type="submission" date="2019-09" db="EMBL/GenBank/DDBJ databases">
        <title>Bifidobacterium canis sp. nov., isolated from the digestive tract of German Shepherd dog puppy.</title>
        <authorList>
            <person name="Bunesova V."/>
        </authorList>
    </citation>
    <scope>NUCLEOTIDE SEQUENCE [LARGE SCALE GENOMIC DNA]</scope>
    <source>
        <strain evidence="2 3">GSD1FS</strain>
    </source>
</reference>
<dbReference type="AlphaFoldDB" id="A0A7K1J590"/>
<sequence>MTKMVKSSLYGGASYSTATIEEVQRICTYLTDCASSLRAQATSWLNSVMRIVTLSNSTTSWCAKTAGSVGGLGVSGSGLGPNQQMHCSLDYSALRASCEHAGAQLNNAAQRCQTLCDMLSRAYSIYADAEIRSRQVTNEAVQLATRLAPMTVAKLTFAQALGGWVYGIVTEGNFGAAHALNAISWQQEGLMRGVGSLVAPSSDALGGASVAQGASVVGSLGAGVMNLVQGNQVSVQRVEPAAATVTAAHGTADAIANLRALSGANANAGDYATIAISQYVDADGQRSWLVTIPGTDGHGDSPLGWEQNVELMSSQSVQRRNADSARMVVEAMRQAGVGAEDNVAVIGHSQGGIVAATLASDYADEFRFEHIVTAGSPIANHPIGENTWVTSVEMEDELVAALDGDVNPRNEQWLTIRAQVVNVPSDDSADVSSMTCVDDAHQGKYELTHDLAYHQAAYENAAQLGSPALQAHDEHFQSAIRGDYAGTTYWQGRMSHAWQDGSTTNGDATP</sequence>
<dbReference type="RefSeq" id="WP_155588673.1">
    <property type="nucleotide sequence ID" value="NZ_WNLP01000004.1"/>
</dbReference>
<dbReference type="Gene3D" id="3.40.50.1820">
    <property type="entry name" value="alpha/beta hydrolase"/>
    <property type="match status" value="1"/>
</dbReference>
<name>A0A7K1J590_9BIFI</name>
<evidence type="ECO:0000259" key="1">
    <source>
        <dbReference type="Pfam" id="PF07819"/>
    </source>
</evidence>